<keyword evidence="4 7" id="KW-0418">Kinase</keyword>
<reference evidence="9 10" key="1">
    <citation type="submission" date="2016-10" db="EMBL/GenBank/DDBJ databases">
        <authorList>
            <person name="de Groot N.N."/>
        </authorList>
    </citation>
    <scope>NUCLEOTIDE SEQUENCE [LARGE SCALE GENOMIC DNA]</scope>
    <source>
        <strain evidence="9 10">LMG 2247</strain>
    </source>
</reference>
<evidence type="ECO:0000256" key="6">
    <source>
        <dbReference type="PIRNR" id="PIRNR000535"/>
    </source>
</evidence>
<comment type="similarity">
    <text evidence="1 6 7">Belongs to the carbohydrate kinase PfkB family.</text>
</comment>
<evidence type="ECO:0000259" key="8">
    <source>
        <dbReference type="Pfam" id="PF00294"/>
    </source>
</evidence>
<dbReference type="Proteomes" id="UP000199706">
    <property type="component" value="Unassembled WGS sequence"/>
</dbReference>
<dbReference type="PROSITE" id="PS00584">
    <property type="entry name" value="PFKB_KINASES_2"/>
    <property type="match status" value="1"/>
</dbReference>
<dbReference type="SUPFAM" id="SSF53613">
    <property type="entry name" value="Ribokinase-like"/>
    <property type="match status" value="1"/>
</dbReference>
<dbReference type="GO" id="GO:0016052">
    <property type="term" value="P:carbohydrate catabolic process"/>
    <property type="evidence" value="ECO:0007669"/>
    <property type="project" value="UniProtKB-ARBA"/>
</dbReference>
<dbReference type="CDD" id="cd01164">
    <property type="entry name" value="FruK_PfkB_like"/>
    <property type="match status" value="1"/>
</dbReference>
<dbReference type="InterPro" id="IPR017583">
    <property type="entry name" value="Tagatose/fructose_Pkinase"/>
</dbReference>
<dbReference type="PRINTS" id="PR00990">
    <property type="entry name" value="RIBOKINASE"/>
</dbReference>
<dbReference type="InterPro" id="IPR002139">
    <property type="entry name" value="Ribo/fructo_kinase"/>
</dbReference>
<evidence type="ECO:0000256" key="7">
    <source>
        <dbReference type="RuleBase" id="RU003704"/>
    </source>
</evidence>
<protein>
    <recommendedName>
        <fullName evidence="6">Phosphofructokinase</fullName>
    </recommendedName>
</protein>
<evidence type="ECO:0000256" key="5">
    <source>
        <dbReference type="ARBA" id="ARBA00022840"/>
    </source>
</evidence>
<organism evidence="9 10">
    <name type="scientific">Paraburkholderia phenazinium</name>
    <dbReference type="NCBI Taxonomy" id="60549"/>
    <lineage>
        <taxon>Bacteria</taxon>
        <taxon>Pseudomonadati</taxon>
        <taxon>Pseudomonadota</taxon>
        <taxon>Betaproteobacteria</taxon>
        <taxon>Burkholderiales</taxon>
        <taxon>Burkholderiaceae</taxon>
        <taxon>Paraburkholderia</taxon>
    </lineage>
</organism>
<dbReference type="AlphaFoldDB" id="A0A1G8GKG4"/>
<dbReference type="FunFam" id="3.40.1190.20:FF:000001">
    <property type="entry name" value="Phosphofructokinase"/>
    <property type="match status" value="1"/>
</dbReference>
<name>A0A1G8GKG4_9BURK</name>
<dbReference type="InterPro" id="IPR029056">
    <property type="entry name" value="Ribokinase-like"/>
</dbReference>
<dbReference type="OrthoDB" id="9801219at2"/>
<sequence>MNTVVTVTPNPALDQTVCVENLALGEVNLAASLEFNAGGKGVNVAGCLADYGIETIATGLLGSEDASAFDAMFAEKKIVDRFVRIAGRPRINVKLVDTARHQTTDLNLATSLPGAADVEALQARIVELAAPGRWFVLAGSLPPGVEVSFYRRVTRALHAAGARVALDTSGAPLADALAASDADDLPDLIKPNRAELEAALGRAFVDEDALVQAACELVERGIGYVVVSLGERGALGITRASNASHASNASPTPNTAKYAGWHAAPLRVPVASTVGAGDALVAGLIASLVEARPWQELGQRATAFAAGKLARVGPHLPDRPTLDALAAQVQVVTFSVAADARHVTPHQAVAT</sequence>
<accession>A0A1G8GKG4</accession>
<gene>
    <name evidence="9" type="ORF">SAMN05216466_11545</name>
</gene>
<keyword evidence="3" id="KW-0547">Nucleotide-binding</keyword>
<dbReference type="GO" id="GO:0044281">
    <property type="term" value="P:small molecule metabolic process"/>
    <property type="evidence" value="ECO:0007669"/>
    <property type="project" value="UniProtKB-ARBA"/>
</dbReference>
<dbReference type="RefSeq" id="WP_090689155.1">
    <property type="nucleotide sequence ID" value="NZ_FNCJ01000015.1"/>
</dbReference>
<proteinExistence type="inferred from homology"/>
<dbReference type="Pfam" id="PF00294">
    <property type="entry name" value="PfkB"/>
    <property type="match status" value="1"/>
</dbReference>
<keyword evidence="2 6" id="KW-0808">Transferase</keyword>
<dbReference type="PROSITE" id="PS00583">
    <property type="entry name" value="PFKB_KINASES_1"/>
    <property type="match status" value="1"/>
</dbReference>
<dbReference type="InterPro" id="IPR011611">
    <property type="entry name" value="PfkB_dom"/>
</dbReference>
<dbReference type="InterPro" id="IPR002173">
    <property type="entry name" value="Carboh/pur_kinase_PfkB_CS"/>
</dbReference>
<evidence type="ECO:0000256" key="1">
    <source>
        <dbReference type="ARBA" id="ARBA00010688"/>
    </source>
</evidence>
<dbReference type="GO" id="GO:0008443">
    <property type="term" value="F:phosphofructokinase activity"/>
    <property type="evidence" value="ECO:0007669"/>
    <property type="project" value="UniProtKB-ARBA"/>
</dbReference>
<dbReference type="PANTHER" id="PTHR46566:SF5">
    <property type="entry name" value="1-PHOSPHOFRUCTOKINASE"/>
    <property type="match status" value="1"/>
</dbReference>
<evidence type="ECO:0000256" key="3">
    <source>
        <dbReference type="ARBA" id="ARBA00022741"/>
    </source>
</evidence>
<evidence type="ECO:0000256" key="2">
    <source>
        <dbReference type="ARBA" id="ARBA00022679"/>
    </source>
</evidence>
<evidence type="ECO:0000256" key="4">
    <source>
        <dbReference type="ARBA" id="ARBA00022777"/>
    </source>
</evidence>
<keyword evidence="5" id="KW-0067">ATP-binding</keyword>
<evidence type="ECO:0000313" key="10">
    <source>
        <dbReference type="Proteomes" id="UP000199706"/>
    </source>
</evidence>
<feature type="domain" description="Carbohydrate kinase PfkB" evidence="8">
    <location>
        <begin position="18"/>
        <end position="315"/>
    </location>
</feature>
<dbReference type="GO" id="GO:0005829">
    <property type="term" value="C:cytosol"/>
    <property type="evidence" value="ECO:0007669"/>
    <property type="project" value="TreeGrafter"/>
</dbReference>
<dbReference type="PIRSF" id="PIRSF000535">
    <property type="entry name" value="1PFK/6PFK/LacC"/>
    <property type="match status" value="1"/>
</dbReference>
<dbReference type="Gene3D" id="3.40.1190.20">
    <property type="match status" value="1"/>
</dbReference>
<evidence type="ECO:0000313" key="9">
    <source>
        <dbReference type="EMBL" id="SDH94801.1"/>
    </source>
</evidence>
<dbReference type="GO" id="GO:0005524">
    <property type="term" value="F:ATP binding"/>
    <property type="evidence" value="ECO:0007669"/>
    <property type="project" value="UniProtKB-KW"/>
</dbReference>
<dbReference type="NCBIfam" id="TIGR03168">
    <property type="entry name" value="1-PFK"/>
    <property type="match status" value="1"/>
</dbReference>
<dbReference type="PANTHER" id="PTHR46566">
    <property type="entry name" value="1-PHOSPHOFRUCTOKINASE-RELATED"/>
    <property type="match status" value="1"/>
</dbReference>
<dbReference type="EMBL" id="FNCJ01000015">
    <property type="protein sequence ID" value="SDH94801.1"/>
    <property type="molecule type" value="Genomic_DNA"/>
</dbReference>